<feature type="compositionally biased region" description="Acidic residues" evidence="1">
    <location>
        <begin position="281"/>
        <end position="305"/>
    </location>
</feature>
<dbReference type="Pfam" id="PF14900">
    <property type="entry name" value="DUF4493"/>
    <property type="match status" value="1"/>
</dbReference>
<dbReference type="AlphaFoldDB" id="A0A9D2BFS1"/>
<feature type="region of interest" description="Disordered" evidence="1">
    <location>
        <begin position="275"/>
        <end position="305"/>
    </location>
</feature>
<reference evidence="2" key="2">
    <citation type="submission" date="2021-04" db="EMBL/GenBank/DDBJ databases">
        <authorList>
            <person name="Gilroy R."/>
        </authorList>
    </citation>
    <scope>NUCLEOTIDE SEQUENCE</scope>
    <source>
        <strain evidence="2">ChiGjej6B6-14162</strain>
    </source>
</reference>
<dbReference type="InterPro" id="IPR027840">
    <property type="entry name" value="DUF4493"/>
</dbReference>
<evidence type="ECO:0000256" key="1">
    <source>
        <dbReference type="SAM" id="MobiDB-lite"/>
    </source>
</evidence>
<dbReference type="Proteomes" id="UP000886740">
    <property type="component" value="Unassembled WGS sequence"/>
</dbReference>
<protein>
    <submittedName>
        <fullName evidence="2">DUF4493 domain-containing protein</fullName>
    </submittedName>
</protein>
<evidence type="ECO:0000313" key="3">
    <source>
        <dbReference type="Proteomes" id="UP000886740"/>
    </source>
</evidence>
<organism evidence="2 3">
    <name type="scientific">Candidatus Parabacteroides intestinipullorum</name>
    <dbReference type="NCBI Taxonomy" id="2838723"/>
    <lineage>
        <taxon>Bacteria</taxon>
        <taxon>Pseudomonadati</taxon>
        <taxon>Bacteroidota</taxon>
        <taxon>Bacteroidia</taxon>
        <taxon>Bacteroidales</taxon>
        <taxon>Tannerellaceae</taxon>
        <taxon>Parabacteroides</taxon>
    </lineage>
</organism>
<evidence type="ECO:0000313" key="2">
    <source>
        <dbReference type="EMBL" id="HIX74965.1"/>
    </source>
</evidence>
<sequence>MKKIYTMAAGFLLCAGLVSCEMKKELFDNEEIPTETGLVELGVEVDDKTNVVITKAEATEVGEEQGTTVDPSDFPVSFTLKTNTNYNKELIYSDIKGKTVELPIGTYEVVSHTPGEMSKQMSSPYYKGSNELTVTKEATQQAKVTCTMQNSRIAVVYPKEFQDEFSEWTITVDDGTGNVLKFIYDKEHTNLNPDAIYWAIAENCSSISISIKATTKSGASVSETRSVTKPADAADKNWVGGDALTITMKPVEANTGNVSGITIDIDAFFKTEKGETVEAPLGDEETETPTDPDEGDEDGDEETTEEFSLTFTQTECTLPDDMEKTVNAEISTPGGLESLYIEIEGGNDMFKNIATAVLDGGKFELIECENQTVSAALASMKVDLPISGMKKYNFPISAFFSLLNPLGPTDDGKAHIFNVTVKDAKYGEKKGAVSIIVKQVEEGN</sequence>
<dbReference type="PROSITE" id="PS51257">
    <property type="entry name" value="PROKAR_LIPOPROTEIN"/>
    <property type="match status" value="1"/>
</dbReference>
<accession>A0A9D2BFS1</accession>
<proteinExistence type="predicted"/>
<gene>
    <name evidence="2" type="ORF">H9977_08050</name>
</gene>
<reference evidence="2" key="1">
    <citation type="journal article" date="2021" name="PeerJ">
        <title>Extensive microbial diversity within the chicken gut microbiome revealed by metagenomics and culture.</title>
        <authorList>
            <person name="Gilroy R."/>
            <person name="Ravi A."/>
            <person name="Getino M."/>
            <person name="Pursley I."/>
            <person name="Horton D.L."/>
            <person name="Alikhan N.F."/>
            <person name="Baker D."/>
            <person name="Gharbi K."/>
            <person name="Hall N."/>
            <person name="Watson M."/>
            <person name="Adriaenssens E.M."/>
            <person name="Foster-Nyarko E."/>
            <person name="Jarju S."/>
            <person name="Secka A."/>
            <person name="Antonio M."/>
            <person name="Oren A."/>
            <person name="Chaudhuri R.R."/>
            <person name="La Ragione R."/>
            <person name="Hildebrand F."/>
            <person name="Pallen M.J."/>
        </authorList>
    </citation>
    <scope>NUCLEOTIDE SEQUENCE</scope>
    <source>
        <strain evidence="2">ChiGjej6B6-14162</strain>
    </source>
</reference>
<dbReference type="EMBL" id="DXEL01000055">
    <property type="protein sequence ID" value="HIX74965.1"/>
    <property type="molecule type" value="Genomic_DNA"/>
</dbReference>
<name>A0A9D2BFS1_9BACT</name>
<comment type="caution">
    <text evidence="2">The sequence shown here is derived from an EMBL/GenBank/DDBJ whole genome shotgun (WGS) entry which is preliminary data.</text>
</comment>